<dbReference type="EMBL" id="MJEQ01037189">
    <property type="protein sequence ID" value="OIT00151.1"/>
    <property type="molecule type" value="Genomic_DNA"/>
</dbReference>
<evidence type="ECO:0000259" key="4">
    <source>
        <dbReference type="Pfam" id="PF12928"/>
    </source>
</evidence>
<dbReference type="STRING" id="49451.A0A1J6IQZ7"/>
<dbReference type="GO" id="GO:0000379">
    <property type="term" value="P:tRNA-type intron splice site recognition and cleavage"/>
    <property type="evidence" value="ECO:0007669"/>
    <property type="project" value="TreeGrafter"/>
</dbReference>
<dbReference type="GO" id="GO:0000214">
    <property type="term" value="C:tRNA-intron endonuclease complex"/>
    <property type="evidence" value="ECO:0007669"/>
    <property type="project" value="TreeGrafter"/>
</dbReference>
<feature type="compositionally biased region" description="Basic and acidic residues" evidence="3">
    <location>
        <begin position="7"/>
        <end position="24"/>
    </location>
</feature>
<reference evidence="5" key="1">
    <citation type="submission" date="2016-11" db="EMBL/GenBank/DDBJ databases">
        <title>The genome of Nicotiana attenuata.</title>
        <authorList>
            <person name="Xu S."/>
            <person name="Brockmoeller T."/>
            <person name="Gaquerel E."/>
            <person name="Navarro A."/>
            <person name="Kuhl H."/>
            <person name="Gase K."/>
            <person name="Ling Z."/>
            <person name="Zhou W."/>
            <person name="Kreitzer C."/>
            <person name="Stanke M."/>
            <person name="Tang H."/>
            <person name="Lyons E."/>
            <person name="Pandey P."/>
            <person name="Pandey S.P."/>
            <person name="Timmermann B."/>
            <person name="Baldwin I.T."/>
        </authorList>
    </citation>
    <scope>NUCLEOTIDE SEQUENCE [LARGE SCALE GENOMIC DNA]</scope>
    <source>
        <strain evidence="5">UT</strain>
    </source>
</reference>
<dbReference type="Proteomes" id="UP000187609">
    <property type="component" value="Unassembled WGS sequence"/>
</dbReference>
<organism evidence="5 6">
    <name type="scientific">Nicotiana attenuata</name>
    <name type="common">Coyote tobacco</name>
    <dbReference type="NCBI Taxonomy" id="49451"/>
    <lineage>
        <taxon>Eukaryota</taxon>
        <taxon>Viridiplantae</taxon>
        <taxon>Streptophyta</taxon>
        <taxon>Embryophyta</taxon>
        <taxon>Tracheophyta</taxon>
        <taxon>Spermatophyta</taxon>
        <taxon>Magnoliopsida</taxon>
        <taxon>eudicotyledons</taxon>
        <taxon>Gunneridae</taxon>
        <taxon>Pentapetalae</taxon>
        <taxon>asterids</taxon>
        <taxon>lamiids</taxon>
        <taxon>Solanales</taxon>
        <taxon>Solanaceae</taxon>
        <taxon>Nicotianoideae</taxon>
        <taxon>Nicotianeae</taxon>
        <taxon>Nicotiana</taxon>
    </lineage>
</organism>
<accession>A0A1J6IQZ7</accession>
<keyword evidence="6" id="KW-1185">Reference proteome</keyword>
<dbReference type="InterPro" id="IPR024336">
    <property type="entry name" value="tRNA_splic_suSen54_N"/>
</dbReference>
<feature type="domain" description="tRNA-splicing endonuclease subunit Sen54 N-terminal" evidence="4">
    <location>
        <begin position="251"/>
        <end position="308"/>
    </location>
</feature>
<evidence type="ECO:0000313" key="5">
    <source>
        <dbReference type="EMBL" id="OIT00151.1"/>
    </source>
</evidence>
<evidence type="ECO:0000313" key="6">
    <source>
        <dbReference type="Proteomes" id="UP000187609"/>
    </source>
</evidence>
<evidence type="ECO:0000256" key="3">
    <source>
        <dbReference type="SAM" id="MobiDB-lite"/>
    </source>
</evidence>
<keyword evidence="2" id="KW-0819">tRNA processing</keyword>
<dbReference type="Pfam" id="PF12928">
    <property type="entry name" value="tRNA_int_end_N2"/>
    <property type="match status" value="1"/>
</dbReference>
<dbReference type="PANTHER" id="PTHR21027:SF1">
    <property type="entry name" value="TRNA-SPLICING ENDONUCLEASE SUBUNIT SEN54"/>
    <property type="match status" value="1"/>
</dbReference>
<sequence>MELTGDLEAKPASDDDASKPPKEIPDEEATTPASSAVQLFDESSESVIQFSNYSIQKADTKFARIGTWNISDDFILTINIQSRVDLNDFQQLARVLRAVARTDCTIRGVLWQYCEVGIQVCLWVDTGQILKVGGSCLELFANNARDGICAKYEWWYNTSNNNFYLNYKGRNVDAFGGNCNFVGSDDEIINAEESGCEDKAGYRYLQFNPFMGTDKWASFSEGTSDSEGYVEDLDDEDHCCAFASTDIPNLQFRKDISRSRWLDHLGMAEVVERKGGLWTTTGIVLNGKIYCFIEETLYLAEVGALHLFSNNDAPLSLEHIYNRVAEGKSGCSLKCFEAYKHLKSLGYIVGRHGIPWSVRRSSVNYISNQDLLETAEIEDKESRDSILISEMFSNMQIGGLRMVFDVYPPNSRFRKSAPGDPCFVLCLASEDPPSKEEIEDLERHSHGIPLKFCLVEHGRVSFFSFNRVELPILP</sequence>
<dbReference type="PANTHER" id="PTHR21027">
    <property type="entry name" value="TRNA-SPLICING ENDONUCLEASE SUBUNIT SEN54"/>
    <property type="match status" value="1"/>
</dbReference>
<proteinExistence type="inferred from homology"/>
<gene>
    <name evidence="5" type="ORF">A4A49_59765</name>
</gene>
<dbReference type="AlphaFoldDB" id="A0A1J6IQZ7"/>
<dbReference type="InterPro" id="IPR024337">
    <property type="entry name" value="tRNA_splic_suSen54"/>
</dbReference>
<comment type="caution">
    <text evidence="5">The sequence shown here is derived from an EMBL/GenBank/DDBJ whole genome shotgun (WGS) entry which is preliminary data.</text>
</comment>
<name>A0A1J6IQZ7_NICAT</name>
<evidence type="ECO:0000256" key="2">
    <source>
        <dbReference type="ARBA" id="ARBA00022694"/>
    </source>
</evidence>
<comment type="similarity">
    <text evidence="1">Belongs to the SEN54 family.</text>
</comment>
<feature type="region of interest" description="Disordered" evidence="3">
    <location>
        <begin position="1"/>
        <end position="33"/>
    </location>
</feature>
<evidence type="ECO:0000256" key="1">
    <source>
        <dbReference type="ARBA" id="ARBA00005736"/>
    </source>
</evidence>
<protein>
    <recommendedName>
        <fullName evidence="4">tRNA-splicing endonuclease subunit Sen54 N-terminal domain-containing protein</fullName>
    </recommendedName>
</protein>
<dbReference type="Gramene" id="OIT00151">
    <property type="protein sequence ID" value="OIT00151"/>
    <property type="gene ID" value="A4A49_59765"/>
</dbReference>